<comment type="caution">
    <text evidence="2">The sequence shown here is derived from an EMBL/GenBank/DDBJ whole genome shotgun (WGS) entry which is preliminary data.</text>
</comment>
<reference evidence="2 3" key="1">
    <citation type="submission" date="2017-05" db="EMBL/GenBank/DDBJ databases">
        <title>Biotechnological potential of actinobacteria isolated from South African environments.</title>
        <authorList>
            <person name="Le Roes-Hill M."/>
            <person name="Prins A."/>
            <person name="Durrell K.A."/>
        </authorList>
    </citation>
    <scope>NUCLEOTIDE SEQUENCE [LARGE SCALE GENOMIC DNA]</scope>
    <source>
        <strain evidence="2 3">HMC13</strain>
    </source>
</reference>
<dbReference type="AlphaFoldDB" id="A0A243R8U4"/>
<dbReference type="Proteomes" id="UP000195105">
    <property type="component" value="Unassembled WGS sequence"/>
</dbReference>
<dbReference type="EMBL" id="NGFN01000484">
    <property type="protein sequence ID" value="OUC90969.1"/>
    <property type="molecule type" value="Genomic_DNA"/>
</dbReference>
<protein>
    <submittedName>
        <fullName evidence="2">Uncharacterized protein</fullName>
    </submittedName>
</protein>
<feature type="region of interest" description="Disordered" evidence="1">
    <location>
        <begin position="1"/>
        <end position="101"/>
    </location>
</feature>
<accession>A0A243R8U4</accession>
<keyword evidence="3" id="KW-1185">Reference proteome</keyword>
<gene>
    <name evidence="2" type="ORF">CA983_40380</name>
</gene>
<evidence type="ECO:0000256" key="1">
    <source>
        <dbReference type="SAM" id="MobiDB-lite"/>
    </source>
</evidence>
<feature type="compositionally biased region" description="Basic and acidic residues" evidence="1">
    <location>
        <begin position="57"/>
        <end position="74"/>
    </location>
</feature>
<sequence length="101" mass="10530">MRGAEYRAAGWTEHAGHTRPVDHAAQSAHAGHGPGGHAPAGQPDGTLGNRTAADNGPSRHGDPHAVTLSDRDPLRLLPGVVARSRTADTRDSHRDIPVFPG</sequence>
<proteinExistence type="predicted"/>
<name>A0A243R8U4_9ACTN</name>
<evidence type="ECO:0000313" key="3">
    <source>
        <dbReference type="Proteomes" id="UP000195105"/>
    </source>
</evidence>
<evidence type="ECO:0000313" key="2">
    <source>
        <dbReference type="EMBL" id="OUC90969.1"/>
    </source>
</evidence>
<organism evidence="2 3">
    <name type="scientific">Streptomyces swartbergensis</name>
    <dbReference type="NCBI Taxonomy" id="487165"/>
    <lineage>
        <taxon>Bacteria</taxon>
        <taxon>Bacillati</taxon>
        <taxon>Actinomycetota</taxon>
        <taxon>Actinomycetes</taxon>
        <taxon>Kitasatosporales</taxon>
        <taxon>Streptomycetaceae</taxon>
        <taxon>Streptomyces</taxon>
    </lineage>
</organism>
<feature type="compositionally biased region" description="Basic and acidic residues" evidence="1">
    <location>
        <begin position="85"/>
        <end position="101"/>
    </location>
</feature>